<comment type="caution">
    <text evidence="3">The sequence shown here is derived from an EMBL/GenBank/DDBJ whole genome shotgun (WGS) entry which is preliminary data.</text>
</comment>
<feature type="transmembrane region" description="Helical" evidence="1">
    <location>
        <begin position="99"/>
        <end position="118"/>
    </location>
</feature>
<accession>A0AA39XM25</accession>
<protein>
    <recommendedName>
        <fullName evidence="2">SMODS and SLOG-associating 2TM effector domain-containing protein</fullName>
    </recommendedName>
</protein>
<dbReference type="Pfam" id="PF18142">
    <property type="entry name" value="SLATT_fungal"/>
    <property type="match status" value="1"/>
</dbReference>
<keyword evidence="4" id="KW-1185">Reference proteome</keyword>
<keyword evidence="1" id="KW-1133">Transmembrane helix</keyword>
<feature type="transmembrane region" description="Helical" evidence="1">
    <location>
        <begin position="65"/>
        <end position="87"/>
    </location>
</feature>
<evidence type="ECO:0000313" key="3">
    <source>
        <dbReference type="EMBL" id="KAK0636538.1"/>
    </source>
</evidence>
<sequence length="193" mass="21014">MSWGVPAGLPLRPTNDENLQIFRRAVGINTTLSGAADIRSLEEGRRKAVGMYAATMAAQSSKQMLHVALTLLIYLSHFGQIIMGASLTALGPTAGEHTTTITILGAVNTVIAGVLALIKGQGLPERMRQDQAEFRKLQDWIEQTEALLAVGVIGRNRKEVGMLVQVAFKKYNAVKESEDNNVPENYIRLSEVI</sequence>
<evidence type="ECO:0000256" key="1">
    <source>
        <dbReference type="SAM" id="Phobius"/>
    </source>
</evidence>
<dbReference type="AlphaFoldDB" id="A0AA39XM25"/>
<proteinExistence type="predicted"/>
<dbReference type="InterPro" id="IPR041622">
    <property type="entry name" value="SLATT_fungi"/>
</dbReference>
<name>A0AA39XM25_9PEZI</name>
<reference evidence="3" key="1">
    <citation type="submission" date="2023-06" db="EMBL/GenBank/DDBJ databases">
        <title>Genome-scale phylogeny and comparative genomics of the fungal order Sordariales.</title>
        <authorList>
            <consortium name="Lawrence Berkeley National Laboratory"/>
            <person name="Hensen N."/>
            <person name="Bonometti L."/>
            <person name="Westerberg I."/>
            <person name="Brannstrom I.O."/>
            <person name="Guillou S."/>
            <person name="Cros-Aarteil S."/>
            <person name="Calhoun S."/>
            <person name="Haridas S."/>
            <person name="Kuo A."/>
            <person name="Mondo S."/>
            <person name="Pangilinan J."/>
            <person name="Riley R."/>
            <person name="LaButti K."/>
            <person name="Andreopoulos B."/>
            <person name="Lipzen A."/>
            <person name="Chen C."/>
            <person name="Yanf M."/>
            <person name="Daum C."/>
            <person name="Ng V."/>
            <person name="Clum A."/>
            <person name="Steindorff A."/>
            <person name="Ohm R."/>
            <person name="Martin F."/>
            <person name="Silar P."/>
            <person name="Natvig D."/>
            <person name="Lalanne C."/>
            <person name="Gautier V."/>
            <person name="Ament-velasquez S.L."/>
            <person name="Kruys A."/>
            <person name="Hutchinson M.I."/>
            <person name="Powell A.J."/>
            <person name="Barry K."/>
            <person name="Miller A.N."/>
            <person name="Grigoriev I.V."/>
            <person name="Debuchy R."/>
            <person name="Gladieux P."/>
            <person name="Thoren M.H."/>
            <person name="Johannesson H."/>
        </authorList>
    </citation>
    <scope>NUCLEOTIDE SEQUENCE</scope>
    <source>
        <strain evidence="3">SMH3391-2</strain>
    </source>
</reference>
<dbReference type="PANTHER" id="PTHR38793:SF3">
    <property type="entry name" value="SMODS AND SLOG-ASSOCIATING 2TM EFFECTOR DOMAIN-CONTAINING PROTEIN"/>
    <property type="match status" value="1"/>
</dbReference>
<evidence type="ECO:0000259" key="2">
    <source>
        <dbReference type="Pfam" id="PF18142"/>
    </source>
</evidence>
<dbReference type="EMBL" id="JAULSR010000001">
    <property type="protein sequence ID" value="KAK0636538.1"/>
    <property type="molecule type" value="Genomic_DNA"/>
</dbReference>
<dbReference type="PANTHER" id="PTHR38793">
    <property type="entry name" value="SLATT_FUNGAL DOMAIN-CONTAINING PROTEIN-RELATED"/>
    <property type="match status" value="1"/>
</dbReference>
<evidence type="ECO:0000313" key="4">
    <source>
        <dbReference type="Proteomes" id="UP001174934"/>
    </source>
</evidence>
<feature type="domain" description="SMODS and SLOG-associating 2TM effector" evidence="2">
    <location>
        <begin position="57"/>
        <end position="176"/>
    </location>
</feature>
<gene>
    <name evidence="3" type="ORF">B0T17DRAFT_587672</name>
</gene>
<dbReference type="Proteomes" id="UP001174934">
    <property type="component" value="Unassembled WGS sequence"/>
</dbReference>
<keyword evidence="1" id="KW-0472">Membrane</keyword>
<keyword evidence="1" id="KW-0812">Transmembrane</keyword>
<organism evidence="3 4">
    <name type="scientific">Bombardia bombarda</name>
    <dbReference type="NCBI Taxonomy" id="252184"/>
    <lineage>
        <taxon>Eukaryota</taxon>
        <taxon>Fungi</taxon>
        <taxon>Dikarya</taxon>
        <taxon>Ascomycota</taxon>
        <taxon>Pezizomycotina</taxon>
        <taxon>Sordariomycetes</taxon>
        <taxon>Sordariomycetidae</taxon>
        <taxon>Sordariales</taxon>
        <taxon>Lasiosphaeriaceae</taxon>
        <taxon>Bombardia</taxon>
    </lineage>
</organism>
<dbReference type="NCBIfam" id="NF033635">
    <property type="entry name" value="SLATT_fungal"/>
    <property type="match status" value="1"/>
</dbReference>